<sequence length="401" mass="41650">MLLKLAWVFTTTVILQATIASADLSFCSTQNTGSDSSYSLYQSNGLCRDTCTNEGAYFAVLSGNDCYCSNIAPGEQTSLSDCSNSCPGYPVEQCAGNGYYGYIQLRSGASTLASSSSTTASSETETDGTTSSDPTSSSGTTSSSVSTSSSNPPSSTTSSISSTTSRSSTTSSSSSSSSSTTSSSSVSPSTSSESGTSSSRASTTSAPSISTVYSVTTVSGTDRTLIVSTQYISTFPSTPTDTSTDTAADGSSRSANSNSFWDSTGKVAGTFVAVAVVVILLLLLLGLLLYRRFSKRNGDEADSASGSNISSLMYLKNGILEKNNNFHTHTASNGDTLVPINIAESDNIVDQRLDPGQMFMNLNNSRGSFSDHRDYTRRVLRVANPENDADPSDLETPGTNA</sequence>
<evidence type="ECO:0000313" key="6">
    <source>
        <dbReference type="Proteomes" id="UP000094565"/>
    </source>
</evidence>
<keyword evidence="2" id="KW-1133">Transmembrane helix</keyword>
<reference evidence="5 6" key="1">
    <citation type="submission" date="2016-02" db="EMBL/GenBank/DDBJ databases">
        <title>Comparative genomic and transcriptomic foundation for Pichia pastoris.</title>
        <authorList>
            <person name="Love K.R."/>
            <person name="Shah K.A."/>
            <person name="Whittaker C.A."/>
            <person name="Wu J."/>
            <person name="Bartlett M.C."/>
            <person name="Ma D."/>
            <person name="Leeson R.L."/>
            <person name="Priest M."/>
            <person name="Young S.K."/>
            <person name="Love J.C."/>
        </authorList>
    </citation>
    <scope>NUCLEOTIDE SEQUENCE [LARGE SCALE GENOMIC DNA]</scope>
    <source>
        <strain evidence="5 6">ATCC 28485</strain>
    </source>
</reference>
<keyword evidence="2" id="KW-0812">Transmembrane</keyword>
<dbReference type="SMART" id="SM00321">
    <property type="entry name" value="WSC"/>
    <property type="match status" value="1"/>
</dbReference>
<gene>
    <name evidence="5" type="ORF">ATY40_BA7503925</name>
</gene>
<dbReference type="PROSITE" id="PS51212">
    <property type="entry name" value="WSC"/>
    <property type="match status" value="1"/>
</dbReference>
<feature type="region of interest" description="Disordered" evidence="1">
    <location>
        <begin position="114"/>
        <end position="206"/>
    </location>
</feature>
<keyword evidence="2" id="KW-0472">Membrane</keyword>
<dbReference type="InterPro" id="IPR002889">
    <property type="entry name" value="WSC_carb-bd"/>
</dbReference>
<feature type="transmembrane region" description="Helical" evidence="2">
    <location>
        <begin position="267"/>
        <end position="290"/>
    </location>
</feature>
<evidence type="ECO:0000313" key="5">
    <source>
        <dbReference type="EMBL" id="ANZ76399.1"/>
    </source>
</evidence>
<proteinExistence type="predicted"/>
<evidence type="ECO:0000256" key="1">
    <source>
        <dbReference type="SAM" id="MobiDB-lite"/>
    </source>
</evidence>
<keyword evidence="3" id="KW-0732">Signal</keyword>
<feature type="compositionally biased region" description="Low complexity" evidence="1">
    <location>
        <begin position="236"/>
        <end position="255"/>
    </location>
</feature>
<feature type="region of interest" description="Disordered" evidence="1">
    <location>
        <begin position="236"/>
        <end position="259"/>
    </location>
</feature>
<feature type="region of interest" description="Disordered" evidence="1">
    <location>
        <begin position="382"/>
        <end position="401"/>
    </location>
</feature>
<feature type="chain" id="PRO_5008539458" evidence="3">
    <location>
        <begin position="23"/>
        <end position="401"/>
    </location>
</feature>
<organism evidence="5 6">
    <name type="scientific">Komagataella pastoris</name>
    <name type="common">Yeast</name>
    <name type="synonym">Pichia pastoris</name>
    <dbReference type="NCBI Taxonomy" id="4922"/>
    <lineage>
        <taxon>Eukaryota</taxon>
        <taxon>Fungi</taxon>
        <taxon>Dikarya</taxon>
        <taxon>Ascomycota</taxon>
        <taxon>Saccharomycotina</taxon>
        <taxon>Pichiomycetes</taxon>
        <taxon>Pichiales</taxon>
        <taxon>Pichiaceae</taxon>
        <taxon>Komagataella</taxon>
    </lineage>
</organism>
<feature type="signal peptide" evidence="3">
    <location>
        <begin position="1"/>
        <end position="22"/>
    </location>
</feature>
<keyword evidence="6" id="KW-1185">Reference proteome</keyword>
<feature type="domain" description="WSC" evidence="4">
    <location>
        <begin position="21"/>
        <end position="108"/>
    </location>
</feature>
<protein>
    <submittedName>
        <fullName evidence="5">BA75_03925T0</fullName>
    </submittedName>
</protein>
<evidence type="ECO:0000256" key="2">
    <source>
        <dbReference type="SAM" id="Phobius"/>
    </source>
</evidence>
<evidence type="ECO:0000256" key="3">
    <source>
        <dbReference type="SAM" id="SignalP"/>
    </source>
</evidence>
<accession>A0A1B2JEA0</accession>
<dbReference type="OrthoDB" id="2537459at2759"/>
<name>A0A1B2JEA0_PICPA</name>
<dbReference type="Proteomes" id="UP000094565">
    <property type="component" value="Chromosome 3"/>
</dbReference>
<dbReference type="EMBL" id="CP014586">
    <property type="protein sequence ID" value="ANZ76399.1"/>
    <property type="molecule type" value="Genomic_DNA"/>
</dbReference>
<evidence type="ECO:0000259" key="4">
    <source>
        <dbReference type="PROSITE" id="PS51212"/>
    </source>
</evidence>
<dbReference type="AlphaFoldDB" id="A0A1B2JEA0"/>